<dbReference type="EMBL" id="CP034170">
    <property type="protein sequence ID" value="AZI58434.1"/>
    <property type="molecule type" value="Genomic_DNA"/>
</dbReference>
<keyword evidence="3" id="KW-1003">Cell membrane</keyword>
<feature type="transmembrane region" description="Helical" evidence="7">
    <location>
        <begin position="262"/>
        <end position="292"/>
    </location>
</feature>
<protein>
    <submittedName>
        <fullName evidence="9">Sugar ABC transporter permease</fullName>
    </submittedName>
</protein>
<comment type="similarity">
    <text evidence="7">Belongs to the binding-protein-dependent transport system permease family.</text>
</comment>
<dbReference type="GO" id="GO:0055085">
    <property type="term" value="P:transmembrane transport"/>
    <property type="evidence" value="ECO:0007669"/>
    <property type="project" value="InterPro"/>
</dbReference>
<keyword evidence="6 7" id="KW-0472">Membrane</keyword>
<dbReference type="PANTHER" id="PTHR30193:SF37">
    <property type="entry name" value="INNER MEMBRANE ABC TRANSPORTER PERMEASE PROTEIN YCJO"/>
    <property type="match status" value="1"/>
</dbReference>
<evidence type="ECO:0000313" key="10">
    <source>
        <dbReference type="Proteomes" id="UP000268084"/>
    </source>
</evidence>
<dbReference type="Gene3D" id="1.10.3720.10">
    <property type="entry name" value="MetI-like"/>
    <property type="match status" value="1"/>
</dbReference>
<dbReference type="AlphaFoldDB" id="A0A3G8ZVD5"/>
<sequence>MAIQIRRSSRGVKETSRWEWLFILPLLVGITLVFIAPSFEAIAKSFTRWDPGYDSPFVGLENYQDALTDPSFRTIIFNQFYFLLAVPLWTFLPLFFAAVLRKGVSRPAIFRSILFFPSIVSAAVMGLLFVQILAPLGPLNEALRAIGLDSLTRGWLVDSSTVKPVIVAVIAWATLGTGVVIFSAALSAAPPDLFEAAELDGAGFWAQFRYVIIPTLKPTIQVWAAILFITVFVSMFPWIYTLTRGGPGDSSGTLDFRIYESALVFGNFGIAAAQMVIMLVIVVVLGVVGALGGQGWQRRRNR</sequence>
<keyword evidence="2 7" id="KW-0813">Transport</keyword>
<dbReference type="PROSITE" id="PS50928">
    <property type="entry name" value="ABC_TM1"/>
    <property type="match status" value="1"/>
</dbReference>
<keyword evidence="10" id="KW-1185">Reference proteome</keyword>
<dbReference type="Pfam" id="PF00528">
    <property type="entry name" value="BPD_transp_1"/>
    <property type="match status" value="1"/>
</dbReference>
<dbReference type="InterPro" id="IPR051393">
    <property type="entry name" value="ABC_transporter_permease"/>
</dbReference>
<feature type="domain" description="ABC transmembrane type-1" evidence="8">
    <location>
        <begin position="71"/>
        <end position="289"/>
    </location>
</feature>
<gene>
    <name evidence="9" type="ORF">EH165_10090</name>
</gene>
<proteinExistence type="inferred from homology"/>
<feature type="transmembrane region" description="Helical" evidence="7">
    <location>
        <begin position="80"/>
        <end position="100"/>
    </location>
</feature>
<dbReference type="CDD" id="cd06261">
    <property type="entry name" value="TM_PBP2"/>
    <property type="match status" value="1"/>
</dbReference>
<evidence type="ECO:0000256" key="7">
    <source>
        <dbReference type="RuleBase" id="RU363032"/>
    </source>
</evidence>
<dbReference type="PANTHER" id="PTHR30193">
    <property type="entry name" value="ABC TRANSPORTER PERMEASE PROTEIN"/>
    <property type="match status" value="1"/>
</dbReference>
<evidence type="ECO:0000256" key="4">
    <source>
        <dbReference type="ARBA" id="ARBA00022692"/>
    </source>
</evidence>
<dbReference type="OrthoDB" id="3810889at2"/>
<dbReference type="SUPFAM" id="SSF161098">
    <property type="entry name" value="MetI-like"/>
    <property type="match status" value="1"/>
</dbReference>
<evidence type="ECO:0000256" key="2">
    <source>
        <dbReference type="ARBA" id="ARBA00022448"/>
    </source>
</evidence>
<dbReference type="RefSeq" id="WP_124799343.1">
    <property type="nucleotide sequence ID" value="NZ_CP034170.1"/>
</dbReference>
<feature type="transmembrane region" description="Helical" evidence="7">
    <location>
        <begin position="112"/>
        <end position="134"/>
    </location>
</feature>
<evidence type="ECO:0000259" key="8">
    <source>
        <dbReference type="PROSITE" id="PS50928"/>
    </source>
</evidence>
<evidence type="ECO:0000313" key="9">
    <source>
        <dbReference type="EMBL" id="AZI58434.1"/>
    </source>
</evidence>
<dbReference type="KEGG" id="nak:EH165_10090"/>
<evidence type="ECO:0000256" key="6">
    <source>
        <dbReference type="ARBA" id="ARBA00023136"/>
    </source>
</evidence>
<feature type="transmembrane region" description="Helical" evidence="7">
    <location>
        <begin position="222"/>
        <end position="242"/>
    </location>
</feature>
<reference evidence="9 10" key="2">
    <citation type="submission" date="2018-12" db="EMBL/GenBank/DDBJ databases">
        <title>Nakamurella antarcticus sp. nov., isolated from Antarctica South Shetland Islands soil.</title>
        <authorList>
            <person name="Peng F."/>
        </authorList>
    </citation>
    <scope>NUCLEOTIDE SEQUENCE [LARGE SCALE GENOMIC DNA]</scope>
    <source>
        <strain evidence="9 10">S14-144</strain>
    </source>
</reference>
<comment type="subcellular location">
    <subcellularLocation>
        <location evidence="1 7">Cell membrane</location>
        <topology evidence="1 7">Multi-pass membrane protein</topology>
    </subcellularLocation>
</comment>
<keyword evidence="4 7" id="KW-0812">Transmembrane</keyword>
<evidence type="ECO:0000256" key="3">
    <source>
        <dbReference type="ARBA" id="ARBA00022475"/>
    </source>
</evidence>
<dbReference type="GO" id="GO:0005886">
    <property type="term" value="C:plasma membrane"/>
    <property type="evidence" value="ECO:0007669"/>
    <property type="project" value="UniProtKB-SubCell"/>
</dbReference>
<accession>A0A3G8ZVD5</accession>
<dbReference type="InterPro" id="IPR000515">
    <property type="entry name" value="MetI-like"/>
</dbReference>
<evidence type="ECO:0000256" key="5">
    <source>
        <dbReference type="ARBA" id="ARBA00022989"/>
    </source>
</evidence>
<organism evidence="9 10">
    <name type="scientific">Nakamurella antarctica</name>
    <dbReference type="NCBI Taxonomy" id="1902245"/>
    <lineage>
        <taxon>Bacteria</taxon>
        <taxon>Bacillati</taxon>
        <taxon>Actinomycetota</taxon>
        <taxon>Actinomycetes</taxon>
        <taxon>Nakamurellales</taxon>
        <taxon>Nakamurellaceae</taxon>
        <taxon>Nakamurella</taxon>
    </lineage>
</organism>
<feature type="transmembrane region" description="Helical" evidence="7">
    <location>
        <begin position="20"/>
        <end position="39"/>
    </location>
</feature>
<name>A0A3G8ZVD5_9ACTN</name>
<dbReference type="Proteomes" id="UP000268084">
    <property type="component" value="Chromosome"/>
</dbReference>
<dbReference type="InterPro" id="IPR035906">
    <property type="entry name" value="MetI-like_sf"/>
</dbReference>
<keyword evidence="5 7" id="KW-1133">Transmembrane helix</keyword>
<reference evidence="9 10" key="1">
    <citation type="submission" date="2018-11" db="EMBL/GenBank/DDBJ databases">
        <authorList>
            <person name="Da X."/>
        </authorList>
    </citation>
    <scope>NUCLEOTIDE SEQUENCE [LARGE SCALE GENOMIC DNA]</scope>
    <source>
        <strain evidence="9 10">S14-144</strain>
    </source>
</reference>
<evidence type="ECO:0000256" key="1">
    <source>
        <dbReference type="ARBA" id="ARBA00004651"/>
    </source>
</evidence>
<feature type="transmembrane region" description="Helical" evidence="7">
    <location>
        <begin position="165"/>
        <end position="186"/>
    </location>
</feature>